<proteinExistence type="predicted"/>
<dbReference type="InterPro" id="IPR001296">
    <property type="entry name" value="Glyco_trans_1"/>
</dbReference>
<dbReference type="Proteomes" id="UP001164733">
    <property type="component" value="Chromosome"/>
</dbReference>
<accession>A0AA47EJ34</accession>
<feature type="domain" description="Glycosyltransferase subfamily 4-like N-terminal" evidence="3">
    <location>
        <begin position="59"/>
        <end position="168"/>
    </location>
</feature>
<dbReference type="Pfam" id="PF13439">
    <property type="entry name" value="Glyco_transf_4"/>
    <property type="match status" value="1"/>
</dbReference>
<evidence type="ECO:0000259" key="2">
    <source>
        <dbReference type="Pfam" id="PF00534"/>
    </source>
</evidence>
<dbReference type="AlphaFoldDB" id="A0AA47EJ34"/>
<reference evidence="4" key="1">
    <citation type="submission" date="2021-11" db="EMBL/GenBank/DDBJ databases">
        <title>Clostridia strains as spoilage organisms.</title>
        <authorList>
            <person name="Wambui J."/>
            <person name="Stevens M.J.A."/>
            <person name="Stephan R."/>
        </authorList>
    </citation>
    <scope>NUCLEOTIDE SEQUENCE</scope>
    <source>
        <strain evidence="4">CF009</strain>
    </source>
</reference>
<dbReference type="GO" id="GO:0016757">
    <property type="term" value="F:glycosyltransferase activity"/>
    <property type="evidence" value="ECO:0007669"/>
    <property type="project" value="InterPro"/>
</dbReference>
<organism evidence="4 5">
    <name type="scientific">Clostridium estertheticum</name>
    <dbReference type="NCBI Taxonomy" id="238834"/>
    <lineage>
        <taxon>Bacteria</taxon>
        <taxon>Bacillati</taxon>
        <taxon>Bacillota</taxon>
        <taxon>Clostridia</taxon>
        <taxon>Eubacteriales</taxon>
        <taxon>Clostridiaceae</taxon>
        <taxon>Clostridium</taxon>
    </lineage>
</organism>
<protein>
    <submittedName>
        <fullName evidence="4">Glycosyltransferase family 4 protein</fullName>
    </submittedName>
</protein>
<dbReference type="EMBL" id="CP086239">
    <property type="protein sequence ID" value="WAG59568.1"/>
    <property type="molecule type" value="Genomic_DNA"/>
</dbReference>
<feature type="domain" description="Glycosyl transferase family 1" evidence="2">
    <location>
        <begin position="196"/>
        <end position="350"/>
    </location>
</feature>
<dbReference type="PANTHER" id="PTHR46401">
    <property type="entry name" value="GLYCOSYLTRANSFERASE WBBK-RELATED"/>
    <property type="match status" value="1"/>
</dbReference>
<dbReference type="GO" id="GO:0009103">
    <property type="term" value="P:lipopolysaccharide biosynthetic process"/>
    <property type="evidence" value="ECO:0007669"/>
    <property type="project" value="TreeGrafter"/>
</dbReference>
<evidence type="ECO:0000313" key="5">
    <source>
        <dbReference type="Proteomes" id="UP001164733"/>
    </source>
</evidence>
<gene>
    <name evidence="4" type="ORF">LL038_18325</name>
</gene>
<dbReference type="PANTHER" id="PTHR46401:SF2">
    <property type="entry name" value="GLYCOSYLTRANSFERASE WBBK-RELATED"/>
    <property type="match status" value="1"/>
</dbReference>
<evidence type="ECO:0000256" key="1">
    <source>
        <dbReference type="ARBA" id="ARBA00022679"/>
    </source>
</evidence>
<keyword evidence="1" id="KW-0808">Transferase</keyword>
<dbReference type="RefSeq" id="WP_216126339.1">
    <property type="nucleotide sequence ID" value="NZ_CP086239.1"/>
</dbReference>
<dbReference type="InterPro" id="IPR028098">
    <property type="entry name" value="Glyco_trans_4-like_N"/>
</dbReference>
<evidence type="ECO:0000259" key="3">
    <source>
        <dbReference type="Pfam" id="PF13439"/>
    </source>
</evidence>
<dbReference type="FunFam" id="3.40.50.2000:FF:000119">
    <property type="entry name" value="Glycosyl transferase group 1"/>
    <property type="match status" value="1"/>
</dbReference>
<name>A0AA47EJ34_9CLOT</name>
<dbReference type="Pfam" id="PF00534">
    <property type="entry name" value="Glycos_transf_1"/>
    <property type="match status" value="1"/>
</dbReference>
<evidence type="ECO:0000313" key="4">
    <source>
        <dbReference type="EMBL" id="WAG59568.1"/>
    </source>
</evidence>
<sequence>MKIGIDARAAKWYRGTGIGTYSYQLINSLNKIDNYNDYSLFVPNDCNLGIPFKNNFHINPIKQEKQDNFWNEVNVSNPLLDKSIDIYHVPQNGIGLPVSKDCPFVITLHDIIPYKMPDTVGDQYLKIFNEKLPNIIPMCDGIITVSEYSKEDIIKAFNFPREKIYVTYLASEDIYKPYDKTFSKSIVEKNYSITGDYILYIGGFSPRKNILGLLDSFSMLLPRLKKDIKLVIAGSKGKSYDIYKKRAQALHIDDKVVFPGFISMNHIPFMYNACELFVYPSFYEGFGLPPIEAMACGIPVITSNVTSIPEIVKDSTLLVNPYDINELSEKMYNVLHDDLLRQSLITKGLKRASTLTWDNTAANTLIAYQNILNTNKI</sequence>
<dbReference type="CDD" id="cd03809">
    <property type="entry name" value="GT4_MtfB-like"/>
    <property type="match status" value="1"/>
</dbReference>